<dbReference type="Pfam" id="PF02837">
    <property type="entry name" value="Glyco_hydro_2_N"/>
    <property type="match status" value="1"/>
</dbReference>
<dbReference type="PANTHER" id="PTHR42732">
    <property type="entry name" value="BETA-GALACTOSIDASE"/>
    <property type="match status" value="1"/>
</dbReference>
<gene>
    <name evidence="7" type="ORF">UFOPK3522_00810</name>
</gene>
<evidence type="ECO:0000259" key="6">
    <source>
        <dbReference type="Pfam" id="PF02837"/>
    </source>
</evidence>
<dbReference type="GO" id="GO:0005975">
    <property type="term" value="P:carbohydrate metabolic process"/>
    <property type="evidence" value="ECO:0007669"/>
    <property type="project" value="InterPro"/>
</dbReference>
<dbReference type="InterPro" id="IPR006101">
    <property type="entry name" value="Glyco_hydro_2"/>
</dbReference>
<dbReference type="InterPro" id="IPR006104">
    <property type="entry name" value="Glyco_hydro_2_N"/>
</dbReference>
<dbReference type="PRINTS" id="PR00132">
    <property type="entry name" value="GLHYDRLASE2"/>
</dbReference>
<feature type="domain" description="Glycoside hydrolase family 2 immunoglobulin-like beta-sandwich" evidence="4">
    <location>
        <begin position="213"/>
        <end position="316"/>
    </location>
</feature>
<dbReference type="Pfam" id="PF02836">
    <property type="entry name" value="Glyco_hydro_2_C"/>
    <property type="match status" value="1"/>
</dbReference>
<dbReference type="Pfam" id="PF00703">
    <property type="entry name" value="Glyco_hydro_2"/>
    <property type="match status" value="1"/>
</dbReference>
<protein>
    <submittedName>
        <fullName evidence="7">Unannotated protein</fullName>
    </submittedName>
</protein>
<reference evidence="7" key="1">
    <citation type="submission" date="2020-05" db="EMBL/GenBank/DDBJ databases">
        <authorList>
            <person name="Chiriac C."/>
            <person name="Salcher M."/>
            <person name="Ghai R."/>
            <person name="Kavagutti S V."/>
        </authorList>
    </citation>
    <scope>NUCLEOTIDE SEQUENCE</scope>
</reference>
<evidence type="ECO:0000313" key="7">
    <source>
        <dbReference type="EMBL" id="CAB4343240.1"/>
    </source>
</evidence>
<dbReference type="Gene3D" id="2.60.120.260">
    <property type="entry name" value="Galactose-binding domain-like"/>
    <property type="match status" value="1"/>
</dbReference>
<dbReference type="PANTHER" id="PTHR42732:SF1">
    <property type="entry name" value="BETA-MANNOSIDASE"/>
    <property type="match status" value="1"/>
</dbReference>
<dbReference type="InterPro" id="IPR051913">
    <property type="entry name" value="GH2_Domain-Containing"/>
</dbReference>
<feature type="domain" description="Glycosyl hydrolases family 2 sugar binding" evidence="6">
    <location>
        <begin position="91"/>
        <end position="205"/>
    </location>
</feature>
<dbReference type="SUPFAM" id="SSF51445">
    <property type="entry name" value="(Trans)glycosidases"/>
    <property type="match status" value="1"/>
</dbReference>
<keyword evidence="3" id="KW-0326">Glycosidase</keyword>
<feature type="domain" description="Glycoside hydrolase family 2 catalytic" evidence="5">
    <location>
        <begin position="324"/>
        <end position="538"/>
    </location>
</feature>
<dbReference type="InterPro" id="IPR036156">
    <property type="entry name" value="Beta-gal/glucu_dom_sf"/>
</dbReference>
<dbReference type="InterPro" id="IPR013783">
    <property type="entry name" value="Ig-like_fold"/>
</dbReference>
<evidence type="ECO:0000256" key="3">
    <source>
        <dbReference type="ARBA" id="ARBA00023295"/>
    </source>
</evidence>
<dbReference type="InterPro" id="IPR008979">
    <property type="entry name" value="Galactose-bd-like_sf"/>
</dbReference>
<accession>A0A6J5ZRL9</accession>
<name>A0A6J5ZRL9_9ZZZZ</name>
<evidence type="ECO:0000256" key="2">
    <source>
        <dbReference type="ARBA" id="ARBA00022801"/>
    </source>
</evidence>
<evidence type="ECO:0000259" key="4">
    <source>
        <dbReference type="Pfam" id="PF00703"/>
    </source>
</evidence>
<evidence type="ECO:0000259" key="5">
    <source>
        <dbReference type="Pfam" id="PF02836"/>
    </source>
</evidence>
<organism evidence="7">
    <name type="scientific">freshwater metagenome</name>
    <dbReference type="NCBI Taxonomy" id="449393"/>
    <lineage>
        <taxon>unclassified sequences</taxon>
        <taxon>metagenomes</taxon>
        <taxon>ecological metagenomes</taxon>
    </lineage>
</organism>
<dbReference type="InterPro" id="IPR006103">
    <property type="entry name" value="Glyco_hydro_2_cat"/>
</dbReference>
<dbReference type="Gene3D" id="3.20.20.80">
    <property type="entry name" value="Glycosidases"/>
    <property type="match status" value="1"/>
</dbReference>
<dbReference type="InterPro" id="IPR006102">
    <property type="entry name" value="Ig-like_GH2"/>
</dbReference>
<dbReference type="EMBL" id="CAESAO010000057">
    <property type="protein sequence ID" value="CAB4343240.1"/>
    <property type="molecule type" value="Genomic_DNA"/>
</dbReference>
<dbReference type="Gene3D" id="2.60.40.10">
    <property type="entry name" value="Immunoglobulins"/>
    <property type="match status" value="1"/>
</dbReference>
<dbReference type="SUPFAM" id="SSF49303">
    <property type="entry name" value="beta-Galactosidase/glucuronidase domain"/>
    <property type="match status" value="1"/>
</dbReference>
<evidence type="ECO:0000256" key="1">
    <source>
        <dbReference type="ARBA" id="ARBA00007401"/>
    </source>
</evidence>
<dbReference type="AlphaFoldDB" id="A0A6J5ZRL9"/>
<proteinExistence type="inferred from homology"/>
<comment type="similarity">
    <text evidence="1">Belongs to the glycosyl hydrolase 2 family.</text>
</comment>
<sequence length="630" mass="68149">MPRLIALFTALLAAALLPVAGAQAASPSGGSVPSAKTLYTDGPSGRYLVDGSWLRRLDPNNLGLAQGWQKQSSSADWVPTVIPNAWNAGDDSMTSYLGSVGWYRKDFRLPPGASDRAWVMRFEEVNFAATVWLNGVQIGSHSGAYEPFEIRLPKASVKAGGANSLVVRVDSRRTINDMPPARTNDYGQPQGGWWNYAGILREVYLRAVDRIDITSVDVRPDLPCPRCAASVNWQVKLSNLGRSTQTVTVAGRFGTRRLTIGQARIAPGASVTLTKKLSVAKPKLWSPADPNLYDASLVAAIGARTVQRYTRHVGVRSIKVDSSGRLTLNGQRLDLRGVGMHEDAPGRGFAIDNATRDRQIGWARELGGLMLRAHYPLHPYTLQRADQLGLLVWSEVPVYQIPNPQLAVPANRARYVAAVGSMVEVNRDHPSVIVWSIGNELAGNPDDAQASYIAAATAKAKLLDPSRPVGIAAGVPGAACESAYDPLDLIGMNDYYGWYVGESGSMADRDLLSDALDLARKCYSKKAMMISEFGAEASSDGPPEDRGTWGFANELIKFHLGVYASKPWLSGSLYWALQDFWVRPGWDGGNPLASPPLFQKGLVSFGGSKKPTFAPVQKAFKATKQVGSTR</sequence>
<keyword evidence="2" id="KW-0378">Hydrolase</keyword>
<dbReference type="SUPFAM" id="SSF49785">
    <property type="entry name" value="Galactose-binding domain-like"/>
    <property type="match status" value="1"/>
</dbReference>
<dbReference type="GO" id="GO:0004553">
    <property type="term" value="F:hydrolase activity, hydrolyzing O-glycosyl compounds"/>
    <property type="evidence" value="ECO:0007669"/>
    <property type="project" value="InterPro"/>
</dbReference>
<dbReference type="InterPro" id="IPR017853">
    <property type="entry name" value="GH"/>
</dbReference>